<evidence type="ECO:0000313" key="4">
    <source>
        <dbReference type="EMBL" id="SLM34559.1"/>
    </source>
</evidence>
<keyword evidence="1" id="KW-0863">Zinc-finger</keyword>
<feature type="domain" description="CCHC-type" evidence="3">
    <location>
        <begin position="311"/>
        <end position="324"/>
    </location>
</feature>
<feature type="compositionally biased region" description="Polar residues" evidence="2">
    <location>
        <begin position="32"/>
        <end position="43"/>
    </location>
</feature>
<proteinExistence type="predicted"/>
<keyword evidence="5" id="KW-1185">Reference proteome</keyword>
<dbReference type="PROSITE" id="PS50158">
    <property type="entry name" value="ZF_CCHC"/>
    <property type="match status" value="1"/>
</dbReference>
<organism evidence="4 5">
    <name type="scientific">Lasallia pustulata</name>
    <dbReference type="NCBI Taxonomy" id="136370"/>
    <lineage>
        <taxon>Eukaryota</taxon>
        <taxon>Fungi</taxon>
        <taxon>Dikarya</taxon>
        <taxon>Ascomycota</taxon>
        <taxon>Pezizomycotina</taxon>
        <taxon>Lecanoromycetes</taxon>
        <taxon>OSLEUM clade</taxon>
        <taxon>Umbilicariomycetidae</taxon>
        <taxon>Umbilicariales</taxon>
        <taxon>Umbilicariaceae</taxon>
        <taxon>Lasallia</taxon>
    </lineage>
</organism>
<evidence type="ECO:0000256" key="2">
    <source>
        <dbReference type="SAM" id="MobiDB-lite"/>
    </source>
</evidence>
<accession>A0A1W5CV63</accession>
<dbReference type="Proteomes" id="UP000192927">
    <property type="component" value="Unassembled WGS sequence"/>
</dbReference>
<reference evidence="5" key="1">
    <citation type="submission" date="2017-03" db="EMBL/GenBank/DDBJ databases">
        <authorList>
            <person name="Sharma R."/>
            <person name="Thines M."/>
        </authorList>
    </citation>
    <scope>NUCLEOTIDE SEQUENCE [LARGE SCALE GENOMIC DNA]</scope>
</reference>
<evidence type="ECO:0000256" key="1">
    <source>
        <dbReference type="PROSITE-ProRule" id="PRU00047"/>
    </source>
</evidence>
<feature type="region of interest" description="Disordered" evidence="2">
    <location>
        <begin position="257"/>
        <end position="301"/>
    </location>
</feature>
<dbReference type="InterPro" id="IPR001878">
    <property type="entry name" value="Znf_CCHC"/>
</dbReference>
<dbReference type="GO" id="GO:0003676">
    <property type="term" value="F:nucleic acid binding"/>
    <property type="evidence" value="ECO:0007669"/>
    <property type="project" value="InterPro"/>
</dbReference>
<evidence type="ECO:0000313" key="5">
    <source>
        <dbReference type="Proteomes" id="UP000192927"/>
    </source>
</evidence>
<dbReference type="Gene3D" id="2.40.70.10">
    <property type="entry name" value="Acid Proteases"/>
    <property type="match status" value="1"/>
</dbReference>
<keyword evidence="1" id="KW-0862">Zinc</keyword>
<feature type="compositionally biased region" description="Polar residues" evidence="2">
    <location>
        <begin position="257"/>
        <end position="278"/>
    </location>
</feature>
<feature type="region of interest" description="Disordered" evidence="2">
    <location>
        <begin position="67"/>
        <end position="91"/>
    </location>
</feature>
<dbReference type="InterPro" id="IPR021109">
    <property type="entry name" value="Peptidase_aspartic_dom_sf"/>
</dbReference>
<sequence>MATNPHNLCSGSSTTLPPIIPEDTLPGEPEVQDSQSVHNTPAASDNTIAMNTQIQLAKIQLASEKERTKQAELKARGQSTPDPLLPAPKRPRYEKRVKDEDLYRTKDYPHYRQYVHQIEQLPMELCLEESNWYLDYLVAERWTAHRDEKSMEDTWDNQKAFLKSQLGDRDNRVYNAWMEWMNCHKLGSESDYEYLRRSDELLAQIGNEAKDYHQIQLMVFFKGLDQAMKQKICGHPVFPNSQEDLVTLAKKLRPSIGSETHSRATTANAGFNASTSAKTTKRNNRKPSTTTVTTKLPELEPPRDRFFDGDCNYCGKRGHKELDCLKKKSDNTMGKTLPTGPASGSNRVAATFRAATKVTARPKPKKGRPLPAVLDSASDLNLFRKDIVEDLSPVFDALPLCHAGGDTLRTYSVYHKVVEVQDSFGIWRQTCEPFTSADLEMPMILGLPWLRRNNPKVDFTNLSVQWRSAEEDSPLTQPPEETTIEGLARKLEDLRVNYIV</sequence>
<name>A0A1W5CV63_9LECA</name>
<dbReference type="AlphaFoldDB" id="A0A1W5CV63"/>
<feature type="compositionally biased region" description="Polar residues" evidence="2">
    <location>
        <begin position="1"/>
        <end position="16"/>
    </location>
</feature>
<evidence type="ECO:0000259" key="3">
    <source>
        <dbReference type="PROSITE" id="PS50158"/>
    </source>
</evidence>
<feature type="region of interest" description="Disordered" evidence="2">
    <location>
        <begin position="1"/>
        <end position="43"/>
    </location>
</feature>
<protein>
    <submittedName>
        <fullName evidence="4">Zinc finger, CCHC-type</fullName>
    </submittedName>
</protein>
<dbReference type="CDD" id="cd00303">
    <property type="entry name" value="retropepsin_like"/>
    <property type="match status" value="1"/>
</dbReference>
<dbReference type="GO" id="GO:0008270">
    <property type="term" value="F:zinc ion binding"/>
    <property type="evidence" value="ECO:0007669"/>
    <property type="project" value="UniProtKB-KW"/>
</dbReference>
<keyword evidence="1" id="KW-0479">Metal-binding</keyword>
<dbReference type="EMBL" id="FWEW01000344">
    <property type="protein sequence ID" value="SLM34559.1"/>
    <property type="molecule type" value="Genomic_DNA"/>
</dbReference>